<gene>
    <name evidence="1" type="ORF">DPMN_167765</name>
</gene>
<reference evidence="1" key="2">
    <citation type="submission" date="2020-11" db="EMBL/GenBank/DDBJ databases">
        <authorList>
            <person name="McCartney M.A."/>
            <person name="Auch B."/>
            <person name="Kono T."/>
            <person name="Mallez S."/>
            <person name="Becker A."/>
            <person name="Gohl D.M."/>
            <person name="Silverstein K.A.T."/>
            <person name="Koren S."/>
            <person name="Bechman K.B."/>
            <person name="Herman A."/>
            <person name="Abrahante J.E."/>
            <person name="Garbe J."/>
        </authorList>
    </citation>
    <scope>NUCLEOTIDE SEQUENCE</scope>
    <source>
        <strain evidence="1">Duluth1</strain>
        <tissue evidence="1">Whole animal</tissue>
    </source>
</reference>
<accession>A0A9D4F3V4</accession>
<comment type="caution">
    <text evidence="1">The sequence shown here is derived from an EMBL/GenBank/DDBJ whole genome shotgun (WGS) entry which is preliminary data.</text>
</comment>
<dbReference type="Proteomes" id="UP000828390">
    <property type="component" value="Unassembled WGS sequence"/>
</dbReference>
<organism evidence="1 2">
    <name type="scientific">Dreissena polymorpha</name>
    <name type="common">Zebra mussel</name>
    <name type="synonym">Mytilus polymorpha</name>
    <dbReference type="NCBI Taxonomy" id="45954"/>
    <lineage>
        <taxon>Eukaryota</taxon>
        <taxon>Metazoa</taxon>
        <taxon>Spiralia</taxon>
        <taxon>Lophotrochozoa</taxon>
        <taxon>Mollusca</taxon>
        <taxon>Bivalvia</taxon>
        <taxon>Autobranchia</taxon>
        <taxon>Heteroconchia</taxon>
        <taxon>Euheterodonta</taxon>
        <taxon>Imparidentia</taxon>
        <taxon>Neoheterodontei</taxon>
        <taxon>Myida</taxon>
        <taxon>Dreissenoidea</taxon>
        <taxon>Dreissenidae</taxon>
        <taxon>Dreissena</taxon>
    </lineage>
</organism>
<name>A0A9D4F3V4_DREPO</name>
<proteinExistence type="predicted"/>
<evidence type="ECO:0000313" key="2">
    <source>
        <dbReference type="Proteomes" id="UP000828390"/>
    </source>
</evidence>
<dbReference type="AlphaFoldDB" id="A0A9D4F3V4"/>
<protein>
    <submittedName>
        <fullName evidence="1">Uncharacterized protein</fullName>
    </submittedName>
</protein>
<sequence length="111" mass="12206">MIFERDGLKNIFIMNNSDSQPTVTNAKRLLETLNPTCRSSSKNYHDNHLDALDLRTTTRGVPEAISAIRTIEQQSCELGVGAGGGLPLLLGAVELQESIFRVRKKPSQPVD</sequence>
<evidence type="ECO:0000313" key="1">
    <source>
        <dbReference type="EMBL" id="KAH3789581.1"/>
    </source>
</evidence>
<reference evidence="1" key="1">
    <citation type="journal article" date="2019" name="bioRxiv">
        <title>The Genome of the Zebra Mussel, Dreissena polymorpha: A Resource for Invasive Species Research.</title>
        <authorList>
            <person name="McCartney M.A."/>
            <person name="Auch B."/>
            <person name="Kono T."/>
            <person name="Mallez S."/>
            <person name="Zhang Y."/>
            <person name="Obille A."/>
            <person name="Becker A."/>
            <person name="Abrahante J.E."/>
            <person name="Garbe J."/>
            <person name="Badalamenti J.P."/>
            <person name="Herman A."/>
            <person name="Mangelson H."/>
            <person name="Liachko I."/>
            <person name="Sullivan S."/>
            <person name="Sone E.D."/>
            <person name="Koren S."/>
            <person name="Silverstein K.A.T."/>
            <person name="Beckman K.B."/>
            <person name="Gohl D.M."/>
        </authorList>
    </citation>
    <scope>NUCLEOTIDE SEQUENCE</scope>
    <source>
        <strain evidence="1">Duluth1</strain>
        <tissue evidence="1">Whole animal</tissue>
    </source>
</reference>
<keyword evidence="2" id="KW-1185">Reference proteome</keyword>
<dbReference type="EMBL" id="JAIWYP010000008">
    <property type="protein sequence ID" value="KAH3789581.1"/>
    <property type="molecule type" value="Genomic_DNA"/>
</dbReference>